<protein>
    <submittedName>
        <fullName evidence="4">Outer membrane beta-barrel protein</fullName>
    </submittedName>
</protein>
<proteinExistence type="predicted"/>
<sequence>MKHFHFLVLLLCVGVAVQAQSVSGKLLDLADNTPLKAANLTLSQTKDTTVKFNALSNAEGAFTFSGIPVGTYTLQVSSIGYDIYKQAVALTDSLPSAQLGTLFIPKATKELEGVTVVGKQAPVQQKGDTVIYNASQYKVNPDATVEDLIKKMPSVTVGRDGTVTAGGETVRKVTIDGKDFFGDDASAALKNLPSSVVDKIQVFDRLSDQAQLSGFDDGNSVKSLNIITKSGISNGQFGRIYGGYGTDDRYAAGGNISFFNGNRRLSFIGNFNNVNQQNFGSQDLLGVTSSGGGGGRGGGGRGGGGGMMGGGNWGGGGQNFQVGQQAGIATTNAIGINYGDKWGKKVDVSGSYFFNQSNTDNDSRTSMTYPLNNRYVYDSATSRTSNYNHRINMRLEYKIDSFNTLMVIPSLNFQNNENRSSTYGFTLTGTDTSNTQNGTNVSYRNGYNLRNNIMFRHTFKNNRRRSYSISFNQAFNKNDGRSYVNTLNRTFKGLITEDSLQNQFINNPTNGYTLGGNISYNEPMGKKGMLQISYQPSYTKNEADRRTYDYDYFDKDYTTFQPIASNTFENTTTTHNGGVTYRLGASRDNQFSVGANLQYSILTSDRTYPTTGNFKQSFTNVLPNLMWSKKLNAKSSFRLFYRASTNFPSVTQLQDVVDNSNVLRLSVGNPQLKQSYNHFLSGRYTFTNTQKGQSFFANVFLNAQQNYITNALYIAAADSLVNGIELKSGSQLTKPVNMNGYKNMSTFFTFSQPINAIKTNLNLSTGFSYSSIPGLNNGEKTMTDNYGVNAGIVLASNINEYIDYNVSYNVQFNDASGTRYTNQNGGVQLNLLSKNGWFLQNDVINQTYTGMSEGFNTSYWLWNAAVGKKFLKNKAAELKLSVFDLLKQNQSVSRTVGENNVITDSWNQVLQQYFMLTFTYSLKNFGKGRATNQQRGPWGGPGGPGGMGGPPMF</sequence>
<feature type="region of interest" description="Disordered" evidence="1">
    <location>
        <begin position="930"/>
        <end position="953"/>
    </location>
</feature>
<name>A0ABW6A1F2_9BACT</name>
<dbReference type="SUPFAM" id="SSF49478">
    <property type="entry name" value="Cna protein B-type domain"/>
    <property type="match status" value="1"/>
</dbReference>
<gene>
    <name evidence="4" type="ORF">ACFS6H_03940</name>
</gene>
<evidence type="ECO:0000313" key="5">
    <source>
        <dbReference type="Proteomes" id="UP001597511"/>
    </source>
</evidence>
<dbReference type="Proteomes" id="UP001597511">
    <property type="component" value="Unassembled WGS sequence"/>
</dbReference>
<keyword evidence="2" id="KW-0732">Signal</keyword>
<comment type="caution">
    <text evidence="4">The sequence shown here is derived from an EMBL/GenBank/DDBJ whole genome shotgun (WGS) entry which is preliminary data.</text>
</comment>
<dbReference type="SUPFAM" id="SSF56935">
    <property type="entry name" value="Porins"/>
    <property type="match status" value="1"/>
</dbReference>
<evidence type="ECO:0000256" key="2">
    <source>
        <dbReference type="SAM" id="SignalP"/>
    </source>
</evidence>
<reference evidence="5" key="1">
    <citation type="journal article" date="2019" name="Int. J. Syst. Evol. Microbiol.">
        <title>The Global Catalogue of Microorganisms (GCM) 10K type strain sequencing project: providing services to taxonomists for standard genome sequencing and annotation.</title>
        <authorList>
            <consortium name="The Broad Institute Genomics Platform"/>
            <consortium name="The Broad Institute Genome Sequencing Center for Infectious Disease"/>
            <person name="Wu L."/>
            <person name="Ma J."/>
        </authorList>
    </citation>
    <scope>NUCLEOTIDE SEQUENCE [LARGE SCALE GENOMIC DNA]</scope>
    <source>
        <strain evidence="5">KCTC 23299</strain>
    </source>
</reference>
<accession>A0ABW6A1F2</accession>
<feature type="signal peptide" evidence="2">
    <location>
        <begin position="1"/>
        <end position="19"/>
    </location>
</feature>
<dbReference type="Pfam" id="PF13620">
    <property type="entry name" value="CarboxypepD_reg"/>
    <property type="match status" value="1"/>
</dbReference>
<dbReference type="Gene3D" id="2.60.40.1120">
    <property type="entry name" value="Carboxypeptidase-like, regulatory domain"/>
    <property type="match status" value="1"/>
</dbReference>
<evidence type="ECO:0000259" key="3">
    <source>
        <dbReference type="Pfam" id="PF14905"/>
    </source>
</evidence>
<dbReference type="Pfam" id="PF14905">
    <property type="entry name" value="OMP_b-brl_3"/>
    <property type="match status" value="1"/>
</dbReference>
<dbReference type="InterPro" id="IPR041700">
    <property type="entry name" value="OMP_b-brl_3"/>
</dbReference>
<evidence type="ECO:0000256" key="1">
    <source>
        <dbReference type="SAM" id="MobiDB-lite"/>
    </source>
</evidence>
<feature type="compositionally biased region" description="Gly residues" evidence="1">
    <location>
        <begin position="937"/>
        <end position="953"/>
    </location>
</feature>
<feature type="domain" description="Outer membrane protein beta-barrel" evidence="3">
    <location>
        <begin position="457"/>
        <end position="920"/>
    </location>
</feature>
<dbReference type="RefSeq" id="WP_386095437.1">
    <property type="nucleotide sequence ID" value="NZ_JBHUOZ010000001.1"/>
</dbReference>
<organism evidence="4 5">
    <name type="scientific">Terrimonas rubra</name>
    <dbReference type="NCBI Taxonomy" id="1035890"/>
    <lineage>
        <taxon>Bacteria</taxon>
        <taxon>Pseudomonadati</taxon>
        <taxon>Bacteroidota</taxon>
        <taxon>Chitinophagia</taxon>
        <taxon>Chitinophagales</taxon>
        <taxon>Chitinophagaceae</taxon>
        <taxon>Terrimonas</taxon>
    </lineage>
</organism>
<evidence type="ECO:0000313" key="4">
    <source>
        <dbReference type="EMBL" id="MFD2918849.1"/>
    </source>
</evidence>
<dbReference type="EMBL" id="JBHUOZ010000001">
    <property type="protein sequence ID" value="MFD2918849.1"/>
    <property type="molecule type" value="Genomic_DNA"/>
</dbReference>
<keyword evidence="5" id="KW-1185">Reference proteome</keyword>
<feature type="chain" id="PRO_5047031033" evidence="2">
    <location>
        <begin position="20"/>
        <end position="953"/>
    </location>
</feature>